<evidence type="ECO:0000259" key="4">
    <source>
        <dbReference type="Pfam" id="PF00724"/>
    </source>
</evidence>
<keyword evidence="3" id="KW-0560">Oxidoreductase</keyword>
<feature type="domain" description="NADH:flavin oxidoreductase/NADH oxidase N-terminal" evidence="4">
    <location>
        <begin position="21"/>
        <end position="351"/>
    </location>
</feature>
<dbReference type="OrthoDB" id="276546at2759"/>
<dbReference type="SUPFAM" id="SSF51395">
    <property type="entry name" value="FMN-linked oxidoreductases"/>
    <property type="match status" value="1"/>
</dbReference>
<dbReference type="Gene3D" id="3.20.20.70">
    <property type="entry name" value="Aldolase class I"/>
    <property type="match status" value="1"/>
</dbReference>
<protein>
    <recommendedName>
        <fullName evidence="4">NADH:flavin oxidoreductase/NADH oxidase N-terminal domain-containing protein</fullName>
    </recommendedName>
</protein>
<comment type="cofactor">
    <cofactor evidence="1">
        <name>FMN</name>
        <dbReference type="ChEBI" id="CHEBI:58210"/>
    </cofactor>
</comment>
<dbReference type="GO" id="GO:0010181">
    <property type="term" value="F:FMN binding"/>
    <property type="evidence" value="ECO:0007669"/>
    <property type="project" value="InterPro"/>
</dbReference>
<dbReference type="CDD" id="cd02933">
    <property type="entry name" value="OYE_like_FMN"/>
    <property type="match status" value="1"/>
</dbReference>
<evidence type="ECO:0000256" key="3">
    <source>
        <dbReference type="ARBA" id="ARBA00023002"/>
    </source>
</evidence>
<dbReference type="InterPro" id="IPR001155">
    <property type="entry name" value="OxRdtase_FMN_N"/>
</dbReference>
<dbReference type="InterPro" id="IPR045247">
    <property type="entry name" value="Oye-like"/>
</dbReference>
<dbReference type="GO" id="GO:0005829">
    <property type="term" value="C:cytosol"/>
    <property type="evidence" value="ECO:0007669"/>
    <property type="project" value="UniProtKB-ARBA"/>
</dbReference>
<evidence type="ECO:0000256" key="2">
    <source>
        <dbReference type="ARBA" id="ARBA00005979"/>
    </source>
</evidence>
<dbReference type="EMBL" id="ANJA01000608">
    <property type="protein sequence ID" value="ETO82915.1"/>
    <property type="molecule type" value="Genomic_DNA"/>
</dbReference>
<accession>A0A081AVK4</accession>
<comment type="caution">
    <text evidence="5">The sequence shown here is derived from an EMBL/GenBank/DDBJ whole genome shotgun (WGS) entry which is preliminary data.</text>
</comment>
<dbReference type="PANTHER" id="PTHR22893">
    <property type="entry name" value="NADH OXIDOREDUCTASE-RELATED"/>
    <property type="match status" value="1"/>
</dbReference>
<dbReference type="Pfam" id="PF00724">
    <property type="entry name" value="Oxidored_FMN"/>
    <property type="match status" value="1"/>
</dbReference>
<reference evidence="5 6" key="1">
    <citation type="submission" date="2013-11" db="EMBL/GenBank/DDBJ databases">
        <title>The Genome Sequence of Phytophthora parasitica P1976.</title>
        <authorList>
            <consortium name="The Broad Institute Genomics Platform"/>
            <person name="Russ C."/>
            <person name="Tyler B."/>
            <person name="Panabieres F."/>
            <person name="Shan W."/>
            <person name="Tripathy S."/>
            <person name="Grunwald N."/>
            <person name="Machado M."/>
            <person name="Johnson C.S."/>
            <person name="Walker B."/>
            <person name="Young S."/>
            <person name="Zeng Q."/>
            <person name="Gargeya S."/>
            <person name="Fitzgerald M."/>
            <person name="Haas B."/>
            <person name="Abouelleil A."/>
            <person name="Allen A.W."/>
            <person name="Alvarado L."/>
            <person name="Arachchi H.M."/>
            <person name="Berlin A.M."/>
            <person name="Chapman S.B."/>
            <person name="Gainer-Dewar J."/>
            <person name="Goldberg J."/>
            <person name="Griggs A."/>
            <person name="Gujja S."/>
            <person name="Hansen M."/>
            <person name="Howarth C."/>
            <person name="Imamovic A."/>
            <person name="Ireland A."/>
            <person name="Larimer J."/>
            <person name="McCowan C."/>
            <person name="Murphy C."/>
            <person name="Pearson M."/>
            <person name="Poon T.W."/>
            <person name="Priest M."/>
            <person name="Roberts A."/>
            <person name="Saif S."/>
            <person name="Shea T."/>
            <person name="Sisk P."/>
            <person name="Sykes S."/>
            <person name="Wortman J."/>
            <person name="Nusbaum C."/>
            <person name="Birren B."/>
        </authorList>
    </citation>
    <scope>NUCLEOTIDE SEQUENCE [LARGE SCALE GENOMIC DNA]</scope>
    <source>
        <strain evidence="5 6">P1976</strain>
    </source>
</reference>
<gene>
    <name evidence="5" type="ORF">F444_02996</name>
</gene>
<dbReference type="PANTHER" id="PTHR22893:SF91">
    <property type="entry name" value="NADPH DEHYDROGENASE 2-RELATED"/>
    <property type="match status" value="1"/>
</dbReference>
<dbReference type="FunFam" id="3.20.20.70:FF:000059">
    <property type="entry name" value="N-ethylmaleimide reductase, FMN-linked"/>
    <property type="match status" value="1"/>
</dbReference>
<dbReference type="GO" id="GO:0016628">
    <property type="term" value="F:oxidoreductase activity, acting on the CH-CH group of donors, NAD or NADP as acceptor"/>
    <property type="evidence" value="ECO:0007669"/>
    <property type="project" value="UniProtKB-ARBA"/>
</dbReference>
<dbReference type="InterPro" id="IPR013785">
    <property type="entry name" value="Aldolase_TIM"/>
</dbReference>
<evidence type="ECO:0000256" key="1">
    <source>
        <dbReference type="ARBA" id="ARBA00001917"/>
    </source>
</evidence>
<name>A0A081AVK4_PHYNI</name>
<proteinExistence type="inferred from homology"/>
<sequence length="383" mass="41502">MTFATLPKLFTAATLGGKKSPIQLKHRVVMAPMTRLRTGDDGVPGAVVVEFYSQRATDGGLLITEATNISATARGYYGAPGIYNSDQVEGWKKVTESVHAKGGNIFLQLWHTGRVSHQLNQPNGELPVSSSAVSMEGVHSLAPTREGRLPHPVPRALETSEIAGIVADYKSAGQNALDAGFDGVELHCANGYLMEQFLCDSINKRTDKYGGSIENRARILFEALEAVLSGVDSSKVGIRLSPYGTAFGCTDSASGELFGYITEKLNEYDLAYLHLVEPRGLQAPAPDAPEGGVLPIYRKIYNGFIITCSGYAREEAIKVVEDNSADSVAFARDFISNPDLVERLKTGAELNERNQQTVYLPLGVPFETGYTDYPFLAQTNKKE</sequence>
<dbReference type="Proteomes" id="UP000028582">
    <property type="component" value="Unassembled WGS sequence"/>
</dbReference>
<evidence type="ECO:0000313" key="5">
    <source>
        <dbReference type="EMBL" id="ETO82915.1"/>
    </source>
</evidence>
<organism evidence="5 6">
    <name type="scientific">Phytophthora nicotianae P1976</name>
    <dbReference type="NCBI Taxonomy" id="1317066"/>
    <lineage>
        <taxon>Eukaryota</taxon>
        <taxon>Sar</taxon>
        <taxon>Stramenopiles</taxon>
        <taxon>Oomycota</taxon>
        <taxon>Peronosporomycetes</taxon>
        <taxon>Peronosporales</taxon>
        <taxon>Peronosporaceae</taxon>
        <taxon>Phytophthora</taxon>
    </lineage>
</organism>
<dbReference type="AlphaFoldDB" id="A0A081AVK4"/>
<evidence type="ECO:0000313" key="6">
    <source>
        <dbReference type="Proteomes" id="UP000028582"/>
    </source>
</evidence>
<comment type="similarity">
    <text evidence="2">Belongs to the NADH:flavin oxidoreductase/NADH oxidase family.</text>
</comment>